<evidence type="ECO:0000256" key="1">
    <source>
        <dbReference type="SAM" id="Phobius"/>
    </source>
</evidence>
<keyword evidence="1" id="KW-0812">Transmembrane</keyword>
<comment type="caution">
    <text evidence="2">The sequence shown here is derived from an EMBL/GenBank/DDBJ whole genome shotgun (WGS) entry which is preliminary data.</text>
</comment>
<keyword evidence="1" id="KW-0472">Membrane</keyword>
<keyword evidence="1" id="KW-1133">Transmembrane helix</keyword>
<dbReference type="RefSeq" id="WP_330195938.1">
    <property type="nucleotide sequence ID" value="NZ_JAZDRO010000002.1"/>
</dbReference>
<proteinExistence type="predicted"/>
<evidence type="ECO:0000313" key="2">
    <source>
        <dbReference type="EMBL" id="MEE2566397.1"/>
    </source>
</evidence>
<feature type="transmembrane region" description="Helical" evidence="1">
    <location>
        <begin position="15"/>
        <end position="38"/>
    </location>
</feature>
<protein>
    <submittedName>
        <fullName evidence="2">Uncharacterized protein</fullName>
    </submittedName>
</protein>
<keyword evidence="3" id="KW-1185">Reference proteome</keyword>
<accession>A0ABU7LXW2</accession>
<organism evidence="2 3">
    <name type="scientific">Hyphobacterium marinum</name>
    <dbReference type="NCBI Taxonomy" id="3116574"/>
    <lineage>
        <taxon>Bacteria</taxon>
        <taxon>Pseudomonadati</taxon>
        <taxon>Pseudomonadota</taxon>
        <taxon>Alphaproteobacteria</taxon>
        <taxon>Maricaulales</taxon>
        <taxon>Maricaulaceae</taxon>
        <taxon>Hyphobacterium</taxon>
    </lineage>
</organism>
<evidence type="ECO:0000313" key="3">
    <source>
        <dbReference type="Proteomes" id="UP001310692"/>
    </source>
</evidence>
<reference evidence="2 3" key="1">
    <citation type="submission" date="2024-01" db="EMBL/GenBank/DDBJ databases">
        <title>Hyphobacterium bacterium isolated from marine sediment.</title>
        <authorList>
            <person name="Zhao S."/>
        </authorList>
    </citation>
    <scope>NUCLEOTIDE SEQUENCE [LARGE SCALE GENOMIC DNA]</scope>
    <source>
        <strain evidence="2 3">Y60-23</strain>
    </source>
</reference>
<gene>
    <name evidence="2" type="ORF">V0U35_06855</name>
</gene>
<sequence>MILARLSRAIREQNWFAVAIEFVIVIAGVVIGFQISAWNAERQADEARQATLDRLHDEAEQAVTYHADFVALHQRFNARRTEAIERLIANDWSDADREAMTEGITSIGILPASNPPRTVYDELVSTGQFAEIGSPELRNAISNYYSRLTFLQGQIDYMRTVSFDPVDWQRDDVTVTYEPGTARERRYELDFESLANDPDFIEGMLVGNNTQRALTNWTESTLRSAQEMCDAIAEVTERPCTPGEEAE</sequence>
<dbReference type="Proteomes" id="UP001310692">
    <property type="component" value="Unassembled WGS sequence"/>
</dbReference>
<dbReference type="EMBL" id="JAZDRO010000002">
    <property type="protein sequence ID" value="MEE2566397.1"/>
    <property type="molecule type" value="Genomic_DNA"/>
</dbReference>
<name>A0ABU7LXW2_9PROT</name>